<evidence type="ECO:0000256" key="1">
    <source>
        <dbReference type="ARBA" id="ARBA00004752"/>
    </source>
</evidence>
<dbReference type="eggNOG" id="COG1376">
    <property type="taxonomic scope" value="Bacteria"/>
</dbReference>
<feature type="chain" id="PRO_5039219845" evidence="8">
    <location>
        <begin position="25"/>
        <end position="415"/>
    </location>
</feature>
<keyword evidence="2" id="KW-0808">Transferase</keyword>
<dbReference type="EMBL" id="CP001778">
    <property type="protein sequence ID" value="ADD43671.1"/>
    <property type="molecule type" value="Genomic_DNA"/>
</dbReference>
<dbReference type="PROSITE" id="PS51257">
    <property type="entry name" value="PROKAR_LIPOPROTEIN"/>
    <property type="match status" value="1"/>
</dbReference>
<sequence>MGTPFYRRTGLTAFVGVLALAVSAACGGGSAKFVDPDKSVVEISSVTPKKDAKDVPVTTELEWKIEKGELIDVQLLDPKGKKVKGDLAKDKKSWIPAERLEWGTKYSIKVTGTDKNKLDKTSKSTFTTMDKPGNFISASLFNGDGRSYGKAMPVIMDFPREFSVPEDQRASVEKRLRVTTEPEQPGAWHWFSGNHLEYRAKEFWKPGTKINVELALAGHPLGGDVYGGEDVKMSMNINDDDREIKVSNEKKSMTAFENGKSVKSMDISLGKKGNESYSGTMTVMEKLEKTEFNTFDEPQCKGKKEGEDDDCYKTKIKYAQRLTWSGQFIHSAPWSVADQGKRNVSHGCVNVSEKNAKWIFEFASVGTPVIVEGTGFELPAQDGFTAYNLSWEDFLKGSYLSPPGEGDDKKDDEKD</sequence>
<dbReference type="GO" id="GO:0018104">
    <property type="term" value="P:peptidoglycan-protein cross-linking"/>
    <property type="evidence" value="ECO:0007669"/>
    <property type="project" value="TreeGrafter"/>
</dbReference>
<dbReference type="GO" id="GO:0016746">
    <property type="term" value="F:acyltransferase activity"/>
    <property type="evidence" value="ECO:0007669"/>
    <property type="project" value="UniProtKB-KW"/>
</dbReference>
<comment type="pathway">
    <text evidence="1 7">Cell wall biogenesis; peptidoglycan biosynthesis.</text>
</comment>
<keyword evidence="6 7" id="KW-0961">Cell wall biogenesis/degradation</keyword>
<dbReference type="GO" id="GO:0005576">
    <property type="term" value="C:extracellular region"/>
    <property type="evidence" value="ECO:0007669"/>
    <property type="project" value="TreeGrafter"/>
</dbReference>
<dbReference type="InterPro" id="IPR005490">
    <property type="entry name" value="LD_TPept_cat_dom"/>
</dbReference>
<dbReference type="Pfam" id="PF17964">
    <property type="entry name" value="Big_10"/>
    <property type="match status" value="1"/>
</dbReference>
<proteinExistence type="predicted"/>
<evidence type="ECO:0000256" key="3">
    <source>
        <dbReference type="ARBA" id="ARBA00022960"/>
    </source>
</evidence>
<dbReference type="InterPro" id="IPR038063">
    <property type="entry name" value="Transpep_catalytic_dom"/>
</dbReference>
<dbReference type="InterPro" id="IPR041280">
    <property type="entry name" value="Big_10"/>
</dbReference>
<dbReference type="STRING" id="446470.Snas_4019"/>
<dbReference type="Gene3D" id="2.40.440.10">
    <property type="entry name" value="L,D-transpeptidase catalytic domain-like"/>
    <property type="match status" value="1"/>
</dbReference>
<evidence type="ECO:0000313" key="10">
    <source>
        <dbReference type="EMBL" id="ADD43671.1"/>
    </source>
</evidence>
<evidence type="ECO:0000256" key="4">
    <source>
        <dbReference type="ARBA" id="ARBA00022984"/>
    </source>
</evidence>
<dbReference type="CDD" id="cd13432">
    <property type="entry name" value="LDT_IgD_like_2"/>
    <property type="match status" value="1"/>
</dbReference>
<dbReference type="PANTHER" id="PTHR30582">
    <property type="entry name" value="L,D-TRANSPEPTIDASE"/>
    <property type="match status" value="1"/>
</dbReference>
<dbReference type="OrthoDB" id="5242354at2"/>
<keyword evidence="5" id="KW-0012">Acyltransferase</keyword>
<dbReference type="PROSITE" id="PS52029">
    <property type="entry name" value="LD_TPASE"/>
    <property type="match status" value="1"/>
</dbReference>
<evidence type="ECO:0000256" key="6">
    <source>
        <dbReference type="ARBA" id="ARBA00023316"/>
    </source>
</evidence>
<dbReference type="PANTHER" id="PTHR30582:SF2">
    <property type="entry name" value="L,D-TRANSPEPTIDASE YCIB-RELATED"/>
    <property type="match status" value="1"/>
</dbReference>
<dbReference type="GO" id="GO:0071972">
    <property type="term" value="F:peptidoglycan L,D-transpeptidase activity"/>
    <property type="evidence" value="ECO:0007669"/>
    <property type="project" value="TreeGrafter"/>
</dbReference>
<dbReference type="GO" id="GO:0071555">
    <property type="term" value="P:cell wall organization"/>
    <property type="evidence" value="ECO:0007669"/>
    <property type="project" value="UniProtKB-UniRule"/>
</dbReference>
<feature type="active site" description="Nucleophile" evidence="7">
    <location>
        <position position="348"/>
    </location>
</feature>
<keyword evidence="4 7" id="KW-0573">Peptidoglycan synthesis</keyword>
<dbReference type="Gene3D" id="2.60.40.3780">
    <property type="match status" value="1"/>
</dbReference>
<dbReference type="Proteomes" id="UP000000844">
    <property type="component" value="Chromosome"/>
</dbReference>
<evidence type="ECO:0000256" key="8">
    <source>
        <dbReference type="SAM" id="SignalP"/>
    </source>
</evidence>
<dbReference type="SUPFAM" id="SSF141523">
    <property type="entry name" value="L,D-transpeptidase catalytic domain-like"/>
    <property type="match status" value="1"/>
</dbReference>
<evidence type="ECO:0000259" key="9">
    <source>
        <dbReference type="PROSITE" id="PS52029"/>
    </source>
</evidence>
<dbReference type="UniPathway" id="UPA00219"/>
<keyword evidence="8" id="KW-0732">Signal</keyword>
<dbReference type="KEGG" id="sna:Snas_4019"/>
<evidence type="ECO:0000256" key="7">
    <source>
        <dbReference type="PROSITE-ProRule" id="PRU01373"/>
    </source>
</evidence>
<gene>
    <name evidence="10" type="ordered locus">Snas_4019</name>
</gene>
<accession>D3PZY4</accession>
<dbReference type="GO" id="GO:0008360">
    <property type="term" value="P:regulation of cell shape"/>
    <property type="evidence" value="ECO:0007669"/>
    <property type="project" value="UniProtKB-UniRule"/>
</dbReference>
<reference evidence="10 11" key="1">
    <citation type="journal article" date="2009" name="Stand. Genomic Sci.">
        <title>Complete genome sequence of Stackebrandtia nassauensis type strain (LLR-40K-21).</title>
        <authorList>
            <person name="Munk C."/>
            <person name="Lapidus A."/>
            <person name="Copeland A."/>
            <person name="Jando M."/>
            <person name="Mayilraj S."/>
            <person name="Glavina Del Rio T."/>
            <person name="Nolan M."/>
            <person name="Chen F."/>
            <person name="Lucas S."/>
            <person name="Tice H."/>
            <person name="Cheng J.F."/>
            <person name="Han C."/>
            <person name="Detter J.C."/>
            <person name="Bruce D."/>
            <person name="Goodwin L."/>
            <person name="Chain P."/>
            <person name="Pitluck S."/>
            <person name="Goker M."/>
            <person name="Ovchinikova G."/>
            <person name="Pati A."/>
            <person name="Ivanova N."/>
            <person name="Mavromatis K."/>
            <person name="Chen A."/>
            <person name="Palaniappan K."/>
            <person name="Land M."/>
            <person name="Hauser L."/>
            <person name="Chang Y.J."/>
            <person name="Jeffries C.D."/>
            <person name="Bristow J."/>
            <person name="Eisen J.A."/>
            <person name="Markowitz V."/>
            <person name="Hugenholtz P."/>
            <person name="Kyrpides N.C."/>
            <person name="Klenk H.P."/>
        </authorList>
    </citation>
    <scope>NUCLEOTIDE SEQUENCE [LARGE SCALE GENOMIC DNA]</scope>
    <source>
        <strain evidence="11">DSM 44728 / CIP 108903 / NRRL B-16338 / NBRC 102104 / LLR-40K-21</strain>
    </source>
</reference>
<dbReference type="Gene3D" id="2.60.40.3710">
    <property type="match status" value="1"/>
</dbReference>
<protein>
    <submittedName>
        <fullName evidence="10">ErfK/YbiS/YcfS/YnhG family protein</fullName>
    </submittedName>
</protein>
<feature type="active site" description="Proton donor/acceptor" evidence="7">
    <location>
        <position position="330"/>
    </location>
</feature>
<dbReference type="InterPro" id="IPR050979">
    <property type="entry name" value="LD-transpeptidase"/>
</dbReference>
<evidence type="ECO:0000256" key="5">
    <source>
        <dbReference type="ARBA" id="ARBA00023315"/>
    </source>
</evidence>
<dbReference type="AlphaFoldDB" id="D3PZY4"/>
<feature type="signal peptide" evidence="8">
    <location>
        <begin position="1"/>
        <end position="24"/>
    </location>
</feature>
<keyword evidence="11" id="KW-1185">Reference proteome</keyword>
<evidence type="ECO:0000313" key="11">
    <source>
        <dbReference type="Proteomes" id="UP000000844"/>
    </source>
</evidence>
<organism evidence="10 11">
    <name type="scientific">Stackebrandtia nassauensis (strain DSM 44728 / CIP 108903 / NRRL B-16338 / NBRC 102104 / LLR-40K-21)</name>
    <dbReference type="NCBI Taxonomy" id="446470"/>
    <lineage>
        <taxon>Bacteria</taxon>
        <taxon>Bacillati</taxon>
        <taxon>Actinomycetota</taxon>
        <taxon>Actinomycetes</taxon>
        <taxon>Glycomycetales</taxon>
        <taxon>Glycomycetaceae</taxon>
        <taxon>Stackebrandtia</taxon>
    </lineage>
</organism>
<dbReference type="HOGENOM" id="CLU_039404_3_1_11"/>
<evidence type="ECO:0000256" key="2">
    <source>
        <dbReference type="ARBA" id="ARBA00022679"/>
    </source>
</evidence>
<dbReference type="Pfam" id="PF03734">
    <property type="entry name" value="YkuD"/>
    <property type="match status" value="1"/>
</dbReference>
<dbReference type="CDD" id="cd16913">
    <property type="entry name" value="YkuD_like"/>
    <property type="match status" value="1"/>
</dbReference>
<keyword evidence="3 7" id="KW-0133">Cell shape</keyword>
<name>D3PZY4_STANL</name>
<feature type="domain" description="L,D-TPase catalytic" evidence="9">
    <location>
        <begin position="242"/>
        <end position="372"/>
    </location>
</feature>